<proteinExistence type="predicted"/>
<evidence type="ECO:0000313" key="2">
    <source>
        <dbReference type="EnsemblProtists" id="EOD08297"/>
    </source>
</evidence>
<accession>A0A0D3IAL2</accession>
<evidence type="ECO:0000256" key="1">
    <source>
        <dbReference type="SAM" id="Coils"/>
    </source>
</evidence>
<dbReference type="Proteomes" id="UP000013827">
    <property type="component" value="Unassembled WGS sequence"/>
</dbReference>
<sequence>MTKEKLRANLRGLKARVIDTSALIARHVELKAQLEAAVAERRRMGEEKAAAESTAALRSAAEAAVKQQLEAARGEVQQHKTESARLRTRLSDLEAVLLSERSAASSASQAAVK</sequence>
<dbReference type="AlphaFoldDB" id="A0A0D3IAL2"/>
<dbReference type="GeneID" id="17254449"/>
<protein>
    <submittedName>
        <fullName evidence="2">Uncharacterized protein</fullName>
    </submittedName>
</protein>
<dbReference type="HOGENOM" id="CLU_2140007_0_0_1"/>
<reference evidence="2" key="2">
    <citation type="submission" date="2024-10" db="UniProtKB">
        <authorList>
            <consortium name="EnsemblProtists"/>
        </authorList>
    </citation>
    <scope>IDENTIFICATION</scope>
</reference>
<evidence type="ECO:0000313" key="3">
    <source>
        <dbReference type="Proteomes" id="UP000013827"/>
    </source>
</evidence>
<name>A0A0D3IAL2_EMIH1</name>
<feature type="coiled-coil region" evidence="1">
    <location>
        <begin position="27"/>
        <end position="96"/>
    </location>
</feature>
<dbReference type="PaxDb" id="2903-EOD08297"/>
<keyword evidence="1" id="KW-0175">Coiled coil</keyword>
<keyword evidence="3" id="KW-1185">Reference proteome</keyword>
<dbReference type="EnsemblProtists" id="EOD08297">
    <property type="protein sequence ID" value="EOD08297"/>
    <property type="gene ID" value="EMIHUDRAFT_258288"/>
</dbReference>
<dbReference type="KEGG" id="ehx:EMIHUDRAFT_258288"/>
<dbReference type="RefSeq" id="XP_005760726.1">
    <property type="nucleotide sequence ID" value="XM_005760669.1"/>
</dbReference>
<organism evidence="2 3">
    <name type="scientific">Emiliania huxleyi (strain CCMP1516)</name>
    <dbReference type="NCBI Taxonomy" id="280463"/>
    <lineage>
        <taxon>Eukaryota</taxon>
        <taxon>Haptista</taxon>
        <taxon>Haptophyta</taxon>
        <taxon>Prymnesiophyceae</taxon>
        <taxon>Isochrysidales</taxon>
        <taxon>Noelaerhabdaceae</taxon>
        <taxon>Emiliania</taxon>
    </lineage>
</organism>
<reference evidence="3" key="1">
    <citation type="journal article" date="2013" name="Nature">
        <title>Pan genome of the phytoplankton Emiliania underpins its global distribution.</title>
        <authorList>
            <person name="Read B.A."/>
            <person name="Kegel J."/>
            <person name="Klute M.J."/>
            <person name="Kuo A."/>
            <person name="Lefebvre S.C."/>
            <person name="Maumus F."/>
            <person name="Mayer C."/>
            <person name="Miller J."/>
            <person name="Monier A."/>
            <person name="Salamov A."/>
            <person name="Young J."/>
            <person name="Aguilar M."/>
            <person name="Claverie J.M."/>
            <person name="Frickenhaus S."/>
            <person name="Gonzalez K."/>
            <person name="Herman E.K."/>
            <person name="Lin Y.C."/>
            <person name="Napier J."/>
            <person name="Ogata H."/>
            <person name="Sarno A.F."/>
            <person name="Shmutz J."/>
            <person name="Schroeder D."/>
            <person name="de Vargas C."/>
            <person name="Verret F."/>
            <person name="von Dassow P."/>
            <person name="Valentin K."/>
            <person name="Van de Peer Y."/>
            <person name="Wheeler G."/>
            <person name="Dacks J.B."/>
            <person name="Delwiche C.F."/>
            <person name="Dyhrman S.T."/>
            <person name="Glockner G."/>
            <person name="John U."/>
            <person name="Richards T."/>
            <person name="Worden A.Z."/>
            <person name="Zhang X."/>
            <person name="Grigoriev I.V."/>
            <person name="Allen A.E."/>
            <person name="Bidle K."/>
            <person name="Borodovsky M."/>
            <person name="Bowler C."/>
            <person name="Brownlee C."/>
            <person name="Cock J.M."/>
            <person name="Elias M."/>
            <person name="Gladyshev V.N."/>
            <person name="Groth M."/>
            <person name="Guda C."/>
            <person name="Hadaegh A."/>
            <person name="Iglesias-Rodriguez M.D."/>
            <person name="Jenkins J."/>
            <person name="Jones B.M."/>
            <person name="Lawson T."/>
            <person name="Leese F."/>
            <person name="Lindquist E."/>
            <person name="Lobanov A."/>
            <person name="Lomsadze A."/>
            <person name="Malik S.B."/>
            <person name="Marsh M.E."/>
            <person name="Mackinder L."/>
            <person name="Mock T."/>
            <person name="Mueller-Roeber B."/>
            <person name="Pagarete A."/>
            <person name="Parker M."/>
            <person name="Probert I."/>
            <person name="Quesneville H."/>
            <person name="Raines C."/>
            <person name="Rensing S.A."/>
            <person name="Riano-Pachon D.M."/>
            <person name="Richier S."/>
            <person name="Rokitta S."/>
            <person name="Shiraiwa Y."/>
            <person name="Soanes D.M."/>
            <person name="van der Giezen M."/>
            <person name="Wahlund T.M."/>
            <person name="Williams B."/>
            <person name="Wilson W."/>
            <person name="Wolfe G."/>
            <person name="Wurch L.L."/>
        </authorList>
    </citation>
    <scope>NUCLEOTIDE SEQUENCE</scope>
</reference>